<dbReference type="OrthoDB" id="8861333at2759"/>
<feature type="region of interest" description="Disordered" evidence="1">
    <location>
        <begin position="243"/>
        <end position="267"/>
    </location>
</feature>
<feature type="region of interest" description="Disordered" evidence="1">
    <location>
        <begin position="137"/>
        <end position="164"/>
    </location>
</feature>
<organism evidence="2">
    <name type="scientific">Cyprinus carpio</name>
    <name type="common">Common carp</name>
    <dbReference type="NCBI Taxonomy" id="7962"/>
    <lineage>
        <taxon>Eukaryota</taxon>
        <taxon>Metazoa</taxon>
        <taxon>Chordata</taxon>
        <taxon>Craniata</taxon>
        <taxon>Vertebrata</taxon>
        <taxon>Euteleostomi</taxon>
        <taxon>Actinopterygii</taxon>
        <taxon>Neopterygii</taxon>
        <taxon>Teleostei</taxon>
        <taxon>Ostariophysi</taxon>
        <taxon>Cypriniformes</taxon>
        <taxon>Cyprinidae</taxon>
        <taxon>Cyprininae</taxon>
        <taxon>Cyprinus</taxon>
    </lineage>
</organism>
<dbReference type="KEGG" id="ccar:122148029"/>
<dbReference type="Proteomes" id="UP001155660">
    <property type="component" value="Chromosome A16"/>
</dbReference>
<name>A0A9Q9YYX4_CYPCA</name>
<feature type="compositionally biased region" description="Polar residues" evidence="1">
    <location>
        <begin position="155"/>
        <end position="164"/>
    </location>
</feature>
<dbReference type="GeneID" id="122148029"/>
<sequence length="340" mass="37701">MWCRDRNTLHSQSMLCLGKQIFGRPPFLPETGQKKPASGENPPGRHGPRPPTYLMDVAEKNVTESSCKSDLKANAHLSLPPLPRLASQLVRVDKQTSLHECPVALSTNMPVLEQTHFPVKPLVGQNKSAGHFFLPEAEEKTSVSGERPLGRRGSRPTNHSMSMTKRSVNDALCESDWKTTAHLSLPPLTSFASRPARVDKRMTLHEHHMAVSTKMTVLEPTRVPVKPLVGQNKSAGHFFLPEAEEKTSVSGERPLGRRGSRPTNRSMSMTKRNVIEHLCESDRKTTAHLSLPWLPSFASRPARVDKRTSLHEHPVAVSTKMTVLEPTCVPVKPLAGPHKR</sequence>
<evidence type="ECO:0000256" key="1">
    <source>
        <dbReference type="SAM" id="MobiDB-lite"/>
    </source>
</evidence>
<evidence type="ECO:0000313" key="2">
    <source>
        <dbReference type="RefSeq" id="XP_042628948.1"/>
    </source>
</evidence>
<gene>
    <name evidence="2" type="primary">LOC122148029</name>
</gene>
<reference evidence="2" key="1">
    <citation type="submission" date="2025-08" db="UniProtKB">
        <authorList>
            <consortium name="RefSeq"/>
        </authorList>
    </citation>
    <scope>IDENTIFICATION</scope>
    <source>
        <tissue evidence="2">Muscle</tissue>
    </source>
</reference>
<accession>A0A9Q9YYX4</accession>
<proteinExistence type="predicted"/>
<dbReference type="RefSeq" id="XP_042628948.1">
    <property type="nucleotide sequence ID" value="XM_042773014.1"/>
</dbReference>
<protein>
    <submittedName>
        <fullName evidence="2">Uncharacterized protein LOC122148029</fullName>
    </submittedName>
</protein>
<dbReference type="AlphaFoldDB" id="A0A9Q9YYX4"/>
<feature type="region of interest" description="Disordered" evidence="1">
    <location>
        <begin position="26"/>
        <end position="51"/>
    </location>
</feature>